<name>F4RXE7_MELLP</name>
<proteinExistence type="predicted"/>
<gene>
    <name evidence="2" type="ORF">MELLADRAFT_90575</name>
</gene>
<dbReference type="HOGENOM" id="CLU_005992_1_1_1"/>
<evidence type="ECO:0000256" key="1">
    <source>
        <dbReference type="SAM" id="MobiDB-lite"/>
    </source>
</evidence>
<reference evidence="3" key="1">
    <citation type="journal article" date="2011" name="Proc. Natl. Acad. Sci. U.S.A.">
        <title>Obligate biotrophy features unraveled by the genomic analysis of rust fungi.</title>
        <authorList>
            <person name="Duplessis S."/>
            <person name="Cuomo C.A."/>
            <person name="Lin Y.-C."/>
            <person name="Aerts A."/>
            <person name="Tisserant E."/>
            <person name="Veneault-Fourrey C."/>
            <person name="Joly D.L."/>
            <person name="Hacquard S."/>
            <person name="Amselem J."/>
            <person name="Cantarel B.L."/>
            <person name="Chiu R."/>
            <person name="Coutinho P.M."/>
            <person name="Feau N."/>
            <person name="Field M."/>
            <person name="Frey P."/>
            <person name="Gelhaye E."/>
            <person name="Goldberg J."/>
            <person name="Grabherr M.G."/>
            <person name="Kodira C.D."/>
            <person name="Kohler A."/>
            <person name="Kuees U."/>
            <person name="Lindquist E.A."/>
            <person name="Lucas S.M."/>
            <person name="Mago R."/>
            <person name="Mauceli E."/>
            <person name="Morin E."/>
            <person name="Murat C."/>
            <person name="Pangilinan J.L."/>
            <person name="Park R."/>
            <person name="Pearson M."/>
            <person name="Quesneville H."/>
            <person name="Rouhier N."/>
            <person name="Sakthikumar S."/>
            <person name="Salamov A.A."/>
            <person name="Schmutz J."/>
            <person name="Selles B."/>
            <person name="Shapiro H."/>
            <person name="Tanguay P."/>
            <person name="Tuskan G.A."/>
            <person name="Henrissat B."/>
            <person name="Van de Peer Y."/>
            <person name="Rouze P."/>
            <person name="Ellis J.G."/>
            <person name="Dodds P.N."/>
            <person name="Schein J.E."/>
            <person name="Zhong S."/>
            <person name="Hamelin R.C."/>
            <person name="Grigoriev I.V."/>
            <person name="Szabo L.J."/>
            <person name="Martin F."/>
        </authorList>
    </citation>
    <scope>NUCLEOTIDE SEQUENCE [LARGE SCALE GENOMIC DNA]</scope>
    <source>
        <strain evidence="3">98AG31 / pathotype 3-4-7</strain>
    </source>
</reference>
<feature type="region of interest" description="Disordered" evidence="1">
    <location>
        <begin position="351"/>
        <end position="391"/>
    </location>
</feature>
<dbReference type="OrthoDB" id="2506334at2759"/>
<feature type="compositionally biased region" description="Basic and acidic residues" evidence="1">
    <location>
        <begin position="358"/>
        <end position="374"/>
    </location>
</feature>
<dbReference type="GeneID" id="18935619"/>
<evidence type="ECO:0000313" key="2">
    <source>
        <dbReference type="EMBL" id="EGG03000.1"/>
    </source>
</evidence>
<dbReference type="EMBL" id="GL883127">
    <property type="protein sequence ID" value="EGG03000.1"/>
    <property type="molecule type" value="Genomic_DNA"/>
</dbReference>
<dbReference type="InParanoid" id="F4RXE7"/>
<dbReference type="KEGG" id="mlr:MELLADRAFT_90575"/>
<feature type="compositionally biased region" description="Acidic residues" evidence="1">
    <location>
        <begin position="252"/>
        <end position="266"/>
    </location>
</feature>
<dbReference type="eggNOG" id="ENOG502S7P8">
    <property type="taxonomic scope" value="Eukaryota"/>
</dbReference>
<keyword evidence="3" id="KW-1185">Reference proteome</keyword>
<accession>F4RXE7</accession>
<dbReference type="VEuPathDB" id="FungiDB:MELLADRAFT_90575"/>
<feature type="region of interest" description="Disordered" evidence="1">
    <location>
        <begin position="250"/>
        <end position="278"/>
    </location>
</feature>
<protein>
    <submittedName>
        <fullName evidence="2">Uncharacterized protein</fullName>
    </submittedName>
</protein>
<dbReference type="AlphaFoldDB" id="F4RXE7"/>
<sequence length="944" mass="107217">MDDKNDKEGGDRWYTQIKHWSRKGMKIVSVAMDDDDHFTFQTKWMADMLVLKQEDGEAYSGGLLSDVTYKFFLNGYLLTTSMYNEKLQRWIPILLSWLGGLSTLHYKTHFATLFKQIQKTDLSDREKRRLVEQVVDFSAAQKNGFIDAYMEVFKVHDRKIAFSKLHGCEQHYQQAVTRISKNHKIVKVNMVGTWKTLCRELLLPDEPGRPNLEQRFKDLRRLFPLAKKWIDWWYAADVQAMLFQARKRIPEDDPPLPEEESDDEDQAQPRRRADLPKTTNAQESLHRVYYMLCDGKCGIIAGMIQLFAFVLSLERDYEARCKGISVTYSSSNQNWQDIVASLGMAKPTKRRYVANDGRAPDTTKELLDGADPKSGKPSKKKGPGRPQGSLNINRSALTTYKSYTSGTTIGTLNRCWQTATLESLYALWGPLWSDHTHVNGTSLPTIIIRHFTGRCDGELNEGKHLGSLLKRSQNIIHKAIQALKPESYTSDKFCSADGFMDMIVDHPHTRPLFAINVTKTSICHRNDKHNRATTRSLGGFRLFPSMFRESGVAYGQLDILLQDLFSEGVLTEPGLVCRGCHPIKEKGHEEEDPTLYDQRMKIEDTSLPLHLYFLMDNVMALDSKERGRYMGDTNWPARLELGEAKYQMVTRGFWGGNHYWCQVVRSVEGVLSVWHYDELKNGGFSQLISRDVDSLSGCIANTSWTCYTRVPFEAETVKIKHALLDMMKKFPDRHLSIPFTMPTSTMPFGGGLPSLEETDDAVLTTTLPEEASLPVCIDADADEDFLNDNDDVLYDRLNREEPQNGNDKLLYGNIVPLDDVDVIGTEEANIEVDELSHQPSEEIKMPLDPLKLKIKLAIPKLNPSIEEEALSPPVASTDVQPRSKRTRKATKKADTPQADDSSSAAKQKATADKRKATADKRKAAAAKRRQAAAENRERLKKLRE</sequence>
<feature type="region of interest" description="Disordered" evidence="1">
    <location>
        <begin position="869"/>
        <end position="944"/>
    </location>
</feature>
<evidence type="ECO:0000313" key="3">
    <source>
        <dbReference type="Proteomes" id="UP000001072"/>
    </source>
</evidence>
<organism evidence="3">
    <name type="scientific">Melampsora larici-populina (strain 98AG31 / pathotype 3-4-7)</name>
    <name type="common">Poplar leaf rust fungus</name>
    <dbReference type="NCBI Taxonomy" id="747676"/>
    <lineage>
        <taxon>Eukaryota</taxon>
        <taxon>Fungi</taxon>
        <taxon>Dikarya</taxon>
        <taxon>Basidiomycota</taxon>
        <taxon>Pucciniomycotina</taxon>
        <taxon>Pucciniomycetes</taxon>
        <taxon>Pucciniales</taxon>
        <taxon>Melampsoraceae</taxon>
        <taxon>Melampsora</taxon>
    </lineage>
</organism>
<dbReference type="RefSeq" id="XP_007413793.1">
    <property type="nucleotide sequence ID" value="XM_007413731.1"/>
</dbReference>
<dbReference type="Proteomes" id="UP000001072">
    <property type="component" value="Unassembled WGS sequence"/>
</dbReference>
<feature type="compositionally biased region" description="Low complexity" evidence="1">
    <location>
        <begin position="898"/>
        <end position="908"/>
    </location>
</feature>
<feature type="compositionally biased region" description="Basic and acidic residues" evidence="1">
    <location>
        <begin position="909"/>
        <end position="922"/>
    </location>
</feature>